<proteinExistence type="predicted"/>
<dbReference type="CDD" id="cd12087">
    <property type="entry name" value="TM_EGFR-like"/>
    <property type="match status" value="1"/>
</dbReference>
<feature type="region of interest" description="Disordered" evidence="1">
    <location>
        <begin position="370"/>
        <end position="390"/>
    </location>
</feature>
<keyword evidence="2" id="KW-0812">Transmembrane</keyword>
<dbReference type="Gene3D" id="2.60.120.260">
    <property type="entry name" value="Galactose-binding domain-like"/>
    <property type="match status" value="1"/>
</dbReference>
<accession>A0A4S8M5X8</accession>
<evidence type="ECO:0000256" key="1">
    <source>
        <dbReference type="SAM" id="MobiDB-lite"/>
    </source>
</evidence>
<keyword evidence="2" id="KW-1133">Transmembrane helix</keyword>
<organism evidence="3 4">
    <name type="scientific">Dendrothele bispora (strain CBS 962.96)</name>
    <dbReference type="NCBI Taxonomy" id="1314807"/>
    <lineage>
        <taxon>Eukaryota</taxon>
        <taxon>Fungi</taxon>
        <taxon>Dikarya</taxon>
        <taxon>Basidiomycota</taxon>
        <taxon>Agaricomycotina</taxon>
        <taxon>Agaricomycetes</taxon>
        <taxon>Agaricomycetidae</taxon>
        <taxon>Agaricales</taxon>
        <taxon>Agaricales incertae sedis</taxon>
        <taxon>Dendrothele</taxon>
    </lineage>
</organism>
<reference evidence="3 4" key="1">
    <citation type="journal article" date="2019" name="Nat. Ecol. Evol.">
        <title>Megaphylogeny resolves global patterns of mushroom evolution.</title>
        <authorList>
            <person name="Varga T."/>
            <person name="Krizsan K."/>
            <person name="Foldi C."/>
            <person name="Dima B."/>
            <person name="Sanchez-Garcia M."/>
            <person name="Sanchez-Ramirez S."/>
            <person name="Szollosi G.J."/>
            <person name="Szarkandi J.G."/>
            <person name="Papp V."/>
            <person name="Albert L."/>
            <person name="Andreopoulos W."/>
            <person name="Angelini C."/>
            <person name="Antonin V."/>
            <person name="Barry K.W."/>
            <person name="Bougher N.L."/>
            <person name="Buchanan P."/>
            <person name="Buyck B."/>
            <person name="Bense V."/>
            <person name="Catcheside P."/>
            <person name="Chovatia M."/>
            <person name="Cooper J."/>
            <person name="Damon W."/>
            <person name="Desjardin D."/>
            <person name="Finy P."/>
            <person name="Geml J."/>
            <person name="Haridas S."/>
            <person name="Hughes K."/>
            <person name="Justo A."/>
            <person name="Karasinski D."/>
            <person name="Kautmanova I."/>
            <person name="Kiss B."/>
            <person name="Kocsube S."/>
            <person name="Kotiranta H."/>
            <person name="LaButti K.M."/>
            <person name="Lechner B.E."/>
            <person name="Liimatainen K."/>
            <person name="Lipzen A."/>
            <person name="Lukacs Z."/>
            <person name="Mihaltcheva S."/>
            <person name="Morgado L.N."/>
            <person name="Niskanen T."/>
            <person name="Noordeloos M.E."/>
            <person name="Ohm R.A."/>
            <person name="Ortiz-Santana B."/>
            <person name="Ovrebo C."/>
            <person name="Racz N."/>
            <person name="Riley R."/>
            <person name="Savchenko A."/>
            <person name="Shiryaev A."/>
            <person name="Soop K."/>
            <person name="Spirin V."/>
            <person name="Szebenyi C."/>
            <person name="Tomsovsky M."/>
            <person name="Tulloss R.E."/>
            <person name="Uehling J."/>
            <person name="Grigoriev I.V."/>
            <person name="Vagvolgyi C."/>
            <person name="Papp T."/>
            <person name="Martin F.M."/>
            <person name="Miettinen O."/>
            <person name="Hibbett D.S."/>
            <person name="Nagy L.G."/>
        </authorList>
    </citation>
    <scope>NUCLEOTIDE SEQUENCE [LARGE SCALE GENOMIC DNA]</scope>
    <source>
        <strain evidence="3 4">CBS 962.96</strain>
    </source>
</reference>
<evidence type="ECO:0000313" key="4">
    <source>
        <dbReference type="Proteomes" id="UP000297245"/>
    </source>
</evidence>
<protein>
    <submittedName>
        <fullName evidence="3">Uncharacterized protein</fullName>
    </submittedName>
</protein>
<dbReference type="AlphaFoldDB" id="A0A4S8M5X8"/>
<dbReference type="OrthoDB" id="3052647at2759"/>
<evidence type="ECO:0000313" key="3">
    <source>
        <dbReference type="EMBL" id="THU97659.1"/>
    </source>
</evidence>
<dbReference type="Proteomes" id="UP000297245">
    <property type="component" value="Unassembled WGS sequence"/>
</dbReference>
<feature type="compositionally biased region" description="Basic and acidic residues" evidence="1">
    <location>
        <begin position="370"/>
        <end position="381"/>
    </location>
</feature>
<gene>
    <name evidence="3" type="ORF">K435DRAFT_965381</name>
</gene>
<feature type="transmembrane region" description="Helical" evidence="2">
    <location>
        <begin position="342"/>
        <end position="365"/>
    </location>
</feature>
<evidence type="ECO:0000256" key="2">
    <source>
        <dbReference type="SAM" id="Phobius"/>
    </source>
</evidence>
<name>A0A4S8M5X8_DENBC</name>
<keyword evidence="2" id="KW-0472">Membrane</keyword>
<keyword evidence="4" id="KW-1185">Reference proteome</keyword>
<sequence length="502" mass="53738">MSTVWEMVDDTDPRIIYAGVWHEGAGSDIIHEGIEEPLNSLSSSGNVYNNTLHVTSKNGTTVTFNFNGTSFLAVYGSLIPTWSNHSSSQNIKLTDTQCFVDGNLLYSGAITGFGTAPFEANAFPQPMSNNLICSGDIRIFQNGTSPGHHQLVINSTIVGIPFALDYIVYETMPNATPANSTVIQLGNNMVAESQDPHLVYGPGWVDTGDGTKSTNIPGSYLKVNFTGTAVSLYGVVGHGNISNAATYQLDDNPAQTFQLLPSLASSESDDSLAFTDQQLFNLSSIPAQGHMLVITHNGTSAGVPLEIQYLLVTSSPPAPPTVSDQPIQTTPSPGGKHPNTEAIIGGVVGGVFFLTLIALVTVYISKKKGESEKAKMAEKPDPFYGSHHLRMSFDPYNSGGSPEGISKAKSDTPYDPITSPLAMNTQDDPNHEWNQMRFGNLKLQQRLAVLQSRTLTGGTHSEDVPSGSSRVLHTDSGLRITGEGVFSRPEDVVEVPPNYTES</sequence>
<dbReference type="EMBL" id="ML179151">
    <property type="protein sequence ID" value="THU97659.1"/>
    <property type="molecule type" value="Genomic_DNA"/>
</dbReference>